<dbReference type="Proteomes" id="UP000268857">
    <property type="component" value="Unassembled WGS sequence"/>
</dbReference>
<evidence type="ECO:0000313" key="1">
    <source>
        <dbReference type="EMBL" id="RUR74815.1"/>
    </source>
</evidence>
<proteinExistence type="predicted"/>
<organism evidence="1 2">
    <name type="scientific">Chlorogloeopsis fritschii PCC 6912</name>
    <dbReference type="NCBI Taxonomy" id="211165"/>
    <lineage>
        <taxon>Bacteria</taxon>
        <taxon>Bacillati</taxon>
        <taxon>Cyanobacteriota</taxon>
        <taxon>Cyanophyceae</taxon>
        <taxon>Nostocales</taxon>
        <taxon>Chlorogloeopsidaceae</taxon>
        <taxon>Chlorogloeopsis</taxon>
    </lineage>
</organism>
<reference evidence="1 2" key="1">
    <citation type="journal article" date="2019" name="Genome Biol. Evol.">
        <title>Day and night: Metabolic profiles and evolutionary relationships of six axenic non-marine cyanobacteria.</title>
        <authorList>
            <person name="Will S.E."/>
            <person name="Henke P."/>
            <person name="Boedeker C."/>
            <person name="Huang S."/>
            <person name="Brinkmann H."/>
            <person name="Rohde M."/>
            <person name="Jarek M."/>
            <person name="Friedl T."/>
            <person name="Seufert S."/>
            <person name="Schumacher M."/>
            <person name="Overmann J."/>
            <person name="Neumann-Schaal M."/>
            <person name="Petersen J."/>
        </authorList>
    </citation>
    <scope>NUCLEOTIDE SEQUENCE [LARGE SCALE GENOMIC DNA]</scope>
    <source>
        <strain evidence="1 2">PCC 6912</strain>
    </source>
</reference>
<dbReference type="AlphaFoldDB" id="A0A433N1C1"/>
<dbReference type="EMBL" id="RSCJ01000027">
    <property type="protein sequence ID" value="RUR74815.1"/>
    <property type="molecule type" value="Genomic_DNA"/>
</dbReference>
<evidence type="ECO:0000313" key="2">
    <source>
        <dbReference type="Proteomes" id="UP000268857"/>
    </source>
</evidence>
<dbReference type="OrthoDB" id="467001at2"/>
<dbReference type="Gene3D" id="2.60.120.620">
    <property type="entry name" value="q2cbj1_9rhob like domain"/>
    <property type="match status" value="1"/>
</dbReference>
<protein>
    <recommendedName>
        <fullName evidence="3">Phytanoyl-CoA dioxygenase</fullName>
    </recommendedName>
</protein>
<sequence>MANLEKLKRIPYKIKRNFLQLPVLKLAFERAYEQELNKYLGYLPKIYPEDENLIKSLHHEGVFVSSLQNLGICSTSSLIVSANKLLPEFLTFSTNNQCSFTLPSSILMKYPEIFLWGLEERIINIVENYIGLPVLYHGVDFRREIANEKLVDVRQWHLDVEDYRMVKIIVYLNDVSIKGGPFEYISKTLTSALRQNIKYSGGFIPDQIIEDFVPRSDWKPCLGDCGTIIFSDTCNVFHRAKPPVEADRFSMTFAYTSRQPITMFSKSALPMDELRRISSRLSRRQRECILGLSD</sequence>
<comment type="caution">
    <text evidence="1">The sequence shown here is derived from an EMBL/GenBank/DDBJ whole genome shotgun (WGS) entry which is preliminary data.</text>
</comment>
<accession>A0A433N1C1</accession>
<evidence type="ECO:0008006" key="3">
    <source>
        <dbReference type="Google" id="ProtNLM"/>
    </source>
</evidence>
<dbReference type="RefSeq" id="WP_016877129.1">
    <property type="nucleotide sequence ID" value="NZ_AJLN01000061.1"/>
</dbReference>
<keyword evidence="2" id="KW-1185">Reference proteome</keyword>
<name>A0A433N1C1_CHLFR</name>
<gene>
    <name evidence="1" type="ORF">PCC6912_49930</name>
</gene>
<dbReference type="SUPFAM" id="SSF51197">
    <property type="entry name" value="Clavaminate synthase-like"/>
    <property type="match status" value="1"/>
</dbReference>